<dbReference type="EC" id="3.1.3.12" evidence="3"/>
<protein>
    <recommendedName>
        <fullName evidence="3">Trehalose 6-phosphate phosphatase</fullName>
        <ecNumber evidence="3">3.1.3.12</ecNumber>
    </recommendedName>
</protein>
<evidence type="ECO:0000313" key="4">
    <source>
        <dbReference type="EMBL" id="ALC06741.1"/>
    </source>
</evidence>
<sequence>MDRAVCGKIVFPRRLVRMTVTLEDIAQTRNLLVVSDFDGTIAGFSKDPYQVPINQKSLKAVKDMSQYANTDVVILSGRHLEGLKKVLDLGTYPVTLVGSHGSEDSSRPWHITPVEEERLARIHEELEAIIDGIEGAYVEVKPFHRVLHFIRVSDPELIRGIKEKAEHVDTSGLKVTQGKNIVEYSVSSTTKGSWLADYVRRTEPTGVIFIGDDTTDEHGFEALVDDPRALTIKVGPGDTSAKTRVDSVDDVGICLEKLAYLRMQHLENERLGH</sequence>
<dbReference type="InterPro" id="IPR023214">
    <property type="entry name" value="HAD_sf"/>
</dbReference>
<name>A0A0M4CF94_9CORY</name>
<proteinExistence type="inferred from homology"/>
<evidence type="ECO:0000256" key="1">
    <source>
        <dbReference type="ARBA" id="ARBA00022801"/>
    </source>
</evidence>
<organism evidence="4 5">
    <name type="scientific">Corynebacterium deserti GIMN1.010</name>
    <dbReference type="NCBI Taxonomy" id="931089"/>
    <lineage>
        <taxon>Bacteria</taxon>
        <taxon>Bacillati</taxon>
        <taxon>Actinomycetota</taxon>
        <taxon>Actinomycetes</taxon>
        <taxon>Mycobacteriales</taxon>
        <taxon>Corynebacteriaceae</taxon>
        <taxon>Corynebacterium</taxon>
    </lineage>
</organism>
<dbReference type="Proteomes" id="UP000068067">
    <property type="component" value="Chromosome"/>
</dbReference>
<comment type="similarity">
    <text evidence="3">Belongs to the trehalose phosphatase family.</text>
</comment>
<reference evidence="4 5" key="1">
    <citation type="submission" date="2014-08" db="EMBL/GenBank/DDBJ databases">
        <title>Complete genome sequence of Corynebacterium deserti GIMN1.010 (=DSM 45689), isolated from desert sand in western China.</title>
        <authorList>
            <person name="Ruckert C."/>
            <person name="Albersmeier A."/>
            <person name="Kalinowski J."/>
        </authorList>
    </citation>
    <scope>NUCLEOTIDE SEQUENCE [LARGE SCALE GENOMIC DNA]</scope>
    <source>
        <strain evidence="4 5">GIMN1.010</strain>
    </source>
</reference>
<comment type="function">
    <text evidence="2 3">Removes the phosphate from trehalose 6-phosphate to produce free trehalose.</text>
</comment>
<dbReference type="STRING" id="931089.CDES_11945"/>
<dbReference type="Gene3D" id="3.40.50.1000">
    <property type="entry name" value="HAD superfamily/HAD-like"/>
    <property type="match status" value="1"/>
</dbReference>
<comment type="pathway">
    <text evidence="3">Glycan biosynthesis; trehalose biosynthesis.</text>
</comment>
<dbReference type="PANTHER" id="PTHR43768">
    <property type="entry name" value="TREHALOSE 6-PHOSPHATE PHOSPHATASE"/>
    <property type="match status" value="1"/>
</dbReference>
<dbReference type="PATRIC" id="fig|931089.4.peg.2408"/>
<dbReference type="GO" id="GO:0005992">
    <property type="term" value="P:trehalose biosynthetic process"/>
    <property type="evidence" value="ECO:0007669"/>
    <property type="project" value="UniProtKB-UniPathway"/>
</dbReference>
<evidence type="ECO:0000313" key="5">
    <source>
        <dbReference type="Proteomes" id="UP000068067"/>
    </source>
</evidence>
<dbReference type="InterPro" id="IPR003337">
    <property type="entry name" value="Trehalose_PPase"/>
</dbReference>
<evidence type="ECO:0000256" key="3">
    <source>
        <dbReference type="RuleBase" id="RU361117"/>
    </source>
</evidence>
<keyword evidence="1 3" id="KW-0378">Hydrolase</keyword>
<evidence type="ECO:0000256" key="2">
    <source>
        <dbReference type="ARBA" id="ARBA00024179"/>
    </source>
</evidence>
<dbReference type="PANTHER" id="PTHR43768:SF3">
    <property type="entry name" value="TREHALOSE 6-PHOSPHATE PHOSPHATASE"/>
    <property type="match status" value="1"/>
</dbReference>
<dbReference type="KEGG" id="cdx:CDES_11945"/>
<keyword evidence="3" id="KW-0460">Magnesium</keyword>
<gene>
    <name evidence="4" type="ORF">CDES_11945</name>
</gene>
<dbReference type="Gene3D" id="3.30.70.1020">
    <property type="entry name" value="Trehalose-6-phosphate phosphatase related protein, domain 2"/>
    <property type="match status" value="1"/>
</dbReference>
<keyword evidence="3" id="KW-0479">Metal-binding</keyword>
<dbReference type="UniPathway" id="UPA00299"/>
<dbReference type="GO" id="GO:0046872">
    <property type="term" value="F:metal ion binding"/>
    <property type="evidence" value="ECO:0007669"/>
    <property type="project" value="UniProtKB-KW"/>
</dbReference>
<dbReference type="GO" id="GO:0004805">
    <property type="term" value="F:trehalose-phosphatase activity"/>
    <property type="evidence" value="ECO:0007669"/>
    <property type="project" value="UniProtKB-EC"/>
</dbReference>
<dbReference type="CDD" id="cd01627">
    <property type="entry name" value="HAD_TPP"/>
    <property type="match status" value="1"/>
</dbReference>
<dbReference type="AlphaFoldDB" id="A0A0M4CF94"/>
<accession>A0A0M4CF94</accession>
<dbReference type="InterPro" id="IPR044651">
    <property type="entry name" value="OTSB-like"/>
</dbReference>
<dbReference type="EMBL" id="CP009220">
    <property type="protein sequence ID" value="ALC06741.1"/>
    <property type="molecule type" value="Genomic_DNA"/>
</dbReference>
<dbReference type="InterPro" id="IPR036412">
    <property type="entry name" value="HAD-like_sf"/>
</dbReference>
<comment type="cofactor">
    <cofactor evidence="3">
        <name>Mg(2+)</name>
        <dbReference type="ChEBI" id="CHEBI:18420"/>
    </cofactor>
</comment>
<dbReference type="Pfam" id="PF02358">
    <property type="entry name" value="Trehalose_PPase"/>
    <property type="match status" value="1"/>
</dbReference>
<keyword evidence="5" id="KW-1185">Reference proteome</keyword>
<dbReference type="SUPFAM" id="SSF56784">
    <property type="entry name" value="HAD-like"/>
    <property type="match status" value="1"/>
</dbReference>
<dbReference type="NCBIfam" id="TIGR00685">
    <property type="entry name" value="T6PP"/>
    <property type="match status" value="1"/>
</dbReference>
<comment type="catalytic activity">
    <reaction evidence="3">
        <text>alpha,alpha-trehalose 6-phosphate + H2O = alpha,alpha-trehalose + phosphate</text>
        <dbReference type="Rhea" id="RHEA:23420"/>
        <dbReference type="ChEBI" id="CHEBI:15377"/>
        <dbReference type="ChEBI" id="CHEBI:16551"/>
        <dbReference type="ChEBI" id="CHEBI:43474"/>
        <dbReference type="ChEBI" id="CHEBI:58429"/>
        <dbReference type="EC" id="3.1.3.12"/>
    </reaction>
</comment>